<proteinExistence type="inferred from homology"/>
<keyword evidence="7" id="KW-1185">Reference proteome</keyword>
<dbReference type="AlphaFoldDB" id="A0A2U1SSI8"/>
<evidence type="ECO:0000256" key="4">
    <source>
        <dbReference type="ARBA" id="ARBA00023163"/>
    </source>
</evidence>
<dbReference type="SUPFAM" id="SSF46785">
    <property type="entry name" value="Winged helix' DNA-binding domain"/>
    <property type="match status" value="1"/>
</dbReference>
<dbReference type="GO" id="GO:0000976">
    <property type="term" value="F:transcription cis-regulatory region binding"/>
    <property type="evidence" value="ECO:0007669"/>
    <property type="project" value="TreeGrafter"/>
</dbReference>
<dbReference type="Pfam" id="PF03466">
    <property type="entry name" value="LysR_substrate"/>
    <property type="match status" value="1"/>
</dbReference>
<dbReference type="Gene3D" id="1.10.10.10">
    <property type="entry name" value="Winged helix-like DNA-binding domain superfamily/Winged helix DNA-binding domain"/>
    <property type="match status" value="1"/>
</dbReference>
<gene>
    <name evidence="6" type="ORF">C5689_07575</name>
</gene>
<dbReference type="Proteomes" id="UP000245137">
    <property type="component" value="Unassembled WGS sequence"/>
</dbReference>
<accession>A0A2U1SSI8</accession>
<dbReference type="Pfam" id="PF00126">
    <property type="entry name" value="HTH_1"/>
    <property type="match status" value="1"/>
</dbReference>
<sequence length="274" mass="30466">MELQWIDDFLALCQTRNFTRAAQARCTTQSAYSRRMQRLEEWLGASLFDRERRPVTLTPAGEEFLSRAHRLRDDIYDARRAVLSVSSHLEKALRIYATNTLAATFLSPWLTKRELRNYSVVVASVSGCIEAVKRGHADLAMIPDFGDAEHLVGLELETIGEDRLILAQRRGAARLAALEDDMLIGRLMVYAPGTHYGARIGAMLAAHGVRLRDPPVCESASAEALLAQVEAGLGAAFIPAILMRGDKAVRCAVPDYFDIRYKILLARAPKRKDA</sequence>
<dbReference type="OrthoDB" id="528082at2"/>
<evidence type="ECO:0000256" key="1">
    <source>
        <dbReference type="ARBA" id="ARBA00009437"/>
    </source>
</evidence>
<dbReference type="GO" id="GO:0003700">
    <property type="term" value="F:DNA-binding transcription factor activity"/>
    <property type="evidence" value="ECO:0007669"/>
    <property type="project" value="InterPro"/>
</dbReference>
<keyword evidence="3" id="KW-0238">DNA-binding</keyword>
<dbReference type="InterPro" id="IPR036390">
    <property type="entry name" value="WH_DNA-bd_sf"/>
</dbReference>
<dbReference type="CDD" id="cd05466">
    <property type="entry name" value="PBP2_LTTR_substrate"/>
    <property type="match status" value="1"/>
</dbReference>
<dbReference type="PRINTS" id="PR00039">
    <property type="entry name" value="HTHLYSR"/>
</dbReference>
<dbReference type="SUPFAM" id="SSF53850">
    <property type="entry name" value="Periplasmic binding protein-like II"/>
    <property type="match status" value="1"/>
</dbReference>
<feature type="domain" description="HTH lysR-type" evidence="5">
    <location>
        <begin position="1"/>
        <end position="58"/>
    </location>
</feature>
<evidence type="ECO:0000313" key="7">
    <source>
        <dbReference type="Proteomes" id="UP000245137"/>
    </source>
</evidence>
<dbReference type="InterPro" id="IPR036388">
    <property type="entry name" value="WH-like_DNA-bd_sf"/>
</dbReference>
<evidence type="ECO:0000259" key="5">
    <source>
        <dbReference type="PROSITE" id="PS50931"/>
    </source>
</evidence>
<comment type="similarity">
    <text evidence="1">Belongs to the LysR transcriptional regulatory family.</text>
</comment>
<dbReference type="PROSITE" id="PS50931">
    <property type="entry name" value="HTH_LYSR"/>
    <property type="match status" value="1"/>
</dbReference>
<evidence type="ECO:0000256" key="2">
    <source>
        <dbReference type="ARBA" id="ARBA00023015"/>
    </source>
</evidence>
<keyword evidence="4" id="KW-0804">Transcription</keyword>
<evidence type="ECO:0000256" key="3">
    <source>
        <dbReference type="ARBA" id="ARBA00023125"/>
    </source>
</evidence>
<dbReference type="PANTHER" id="PTHR30126">
    <property type="entry name" value="HTH-TYPE TRANSCRIPTIONAL REGULATOR"/>
    <property type="match status" value="1"/>
</dbReference>
<reference evidence="6 7" key="1">
    <citation type="journal article" date="2018" name="Appl. Microbiol. Biotechnol.">
        <title>Co-cultivation of the strictly anaerobic methanogen Methanosarcina barkeri with aerobic methanotrophs in an oxygen-limited membrane bioreactor.</title>
        <authorList>
            <person name="In 't Zandt M.H."/>
            <person name="van den Bosch T.J.M."/>
            <person name="Rijkers R."/>
            <person name="van Kessel M.A.H.J."/>
            <person name="Jetten M.S.M."/>
            <person name="Welte C.U."/>
        </authorList>
    </citation>
    <scope>NUCLEOTIDE SEQUENCE [LARGE SCALE GENOMIC DNA]</scope>
    <source>
        <strain evidence="6 7">DSM 17706</strain>
    </source>
</reference>
<dbReference type="PANTHER" id="PTHR30126:SF2">
    <property type="entry name" value="HTH-TYPE TRANSCRIPTIONAL REGULATOR YJIE"/>
    <property type="match status" value="1"/>
</dbReference>
<dbReference type="EMBL" id="PUIV01000007">
    <property type="protein sequence ID" value="PWB94579.1"/>
    <property type="molecule type" value="Genomic_DNA"/>
</dbReference>
<evidence type="ECO:0000313" key="6">
    <source>
        <dbReference type="EMBL" id="PWB94579.1"/>
    </source>
</evidence>
<organism evidence="6 7">
    <name type="scientific">Methylosinus sporium</name>
    <dbReference type="NCBI Taxonomy" id="428"/>
    <lineage>
        <taxon>Bacteria</taxon>
        <taxon>Pseudomonadati</taxon>
        <taxon>Pseudomonadota</taxon>
        <taxon>Alphaproteobacteria</taxon>
        <taxon>Hyphomicrobiales</taxon>
        <taxon>Methylocystaceae</taxon>
        <taxon>Methylosinus</taxon>
    </lineage>
</organism>
<name>A0A2U1SSI8_METSR</name>
<dbReference type="InterPro" id="IPR000847">
    <property type="entry name" value="LysR_HTH_N"/>
</dbReference>
<comment type="caution">
    <text evidence="6">The sequence shown here is derived from an EMBL/GenBank/DDBJ whole genome shotgun (WGS) entry which is preliminary data.</text>
</comment>
<dbReference type="Gene3D" id="3.40.190.290">
    <property type="match status" value="1"/>
</dbReference>
<protein>
    <submittedName>
        <fullName evidence="6">LysR family transcriptional regulator</fullName>
    </submittedName>
</protein>
<dbReference type="InterPro" id="IPR005119">
    <property type="entry name" value="LysR_subst-bd"/>
</dbReference>
<keyword evidence="2" id="KW-0805">Transcription regulation</keyword>
<dbReference type="FunFam" id="1.10.10.10:FF:000001">
    <property type="entry name" value="LysR family transcriptional regulator"/>
    <property type="match status" value="1"/>
</dbReference>
<dbReference type="RefSeq" id="WP_108916663.1">
    <property type="nucleotide sequence ID" value="NZ_BGJY01000003.1"/>
</dbReference>